<dbReference type="AlphaFoldDB" id="A0A2C5YNN3"/>
<dbReference type="PANTHER" id="PTHR33112">
    <property type="entry name" value="DOMAIN PROTEIN, PUTATIVE-RELATED"/>
    <property type="match status" value="1"/>
</dbReference>
<dbReference type="EMBL" id="NJES01000822">
    <property type="protein sequence ID" value="PHH69120.1"/>
    <property type="molecule type" value="Genomic_DNA"/>
</dbReference>
<dbReference type="STRING" id="2004952.A0A2C5YNN3"/>
<evidence type="ECO:0000313" key="2">
    <source>
        <dbReference type="Proteomes" id="UP000226431"/>
    </source>
</evidence>
<keyword evidence="2" id="KW-1185">Reference proteome</keyword>
<organism evidence="1 2">
    <name type="scientific">Ophiocordyceps camponoti-rufipedis</name>
    <dbReference type="NCBI Taxonomy" id="2004952"/>
    <lineage>
        <taxon>Eukaryota</taxon>
        <taxon>Fungi</taxon>
        <taxon>Dikarya</taxon>
        <taxon>Ascomycota</taxon>
        <taxon>Pezizomycotina</taxon>
        <taxon>Sordariomycetes</taxon>
        <taxon>Hypocreomycetidae</taxon>
        <taxon>Hypocreales</taxon>
        <taxon>Ophiocordycipitaceae</taxon>
        <taxon>Ophiocordyceps</taxon>
    </lineage>
</organism>
<sequence length="260" mass="29756">MADVYSRAHLVLSATRAANVNQGIFGPRKPRWRGHEHLTPSSFLTEKVQVVDEGGKPFPLHIRETPSHDIITDVGMPDRSGNPLKYRAWALQERLLATRSVLFTTDEIVWECRKTYECEYNRSFEGVSSSFSSTFYGVQTVEKGWQEVVQDYTWRSLTYITDKLIALQGVAQRFQELHSGRYCFGLWEDHLVGHLLWSAVLYDSSPMPTSHQETYLGPSWSWISTHYPVDFGMAQLSSLPHAEDILNQKPWQNPPPISVV</sequence>
<evidence type="ECO:0008006" key="3">
    <source>
        <dbReference type="Google" id="ProtNLM"/>
    </source>
</evidence>
<proteinExistence type="predicted"/>
<protein>
    <recommendedName>
        <fullName evidence="3">Heterokaryon incompatibility domain-containing protein</fullName>
    </recommendedName>
</protein>
<evidence type="ECO:0000313" key="1">
    <source>
        <dbReference type="EMBL" id="PHH69120.1"/>
    </source>
</evidence>
<gene>
    <name evidence="1" type="ORF">CDD80_7007</name>
</gene>
<dbReference type="Proteomes" id="UP000226431">
    <property type="component" value="Unassembled WGS sequence"/>
</dbReference>
<reference evidence="1 2" key="1">
    <citation type="submission" date="2017-06" db="EMBL/GenBank/DDBJ databases">
        <title>Ant-infecting Ophiocordyceps genomes reveal a high diversity of potential behavioral manipulation genes and a possible major role for enterotoxins.</title>
        <authorList>
            <person name="De Bekker C."/>
            <person name="Evans H.C."/>
            <person name="Brachmann A."/>
            <person name="Hughes D.P."/>
        </authorList>
    </citation>
    <scope>NUCLEOTIDE SEQUENCE [LARGE SCALE GENOMIC DNA]</scope>
    <source>
        <strain evidence="1 2">Map16</strain>
    </source>
</reference>
<comment type="caution">
    <text evidence="1">The sequence shown here is derived from an EMBL/GenBank/DDBJ whole genome shotgun (WGS) entry which is preliminary data.</text>
</comment>
<accession>A0A2C5YNN3</accession>
<dbReference type="OrthoDB" id="47007at2759"/>
<name>A0A2C5YNN3_9HYPO</name>
<dbReference type="PANTHER" id="PTHR33112:SF16">
    <property type="entry name" value="HETEROKARYON INCOMPATIBILITY DOMAIN-CONTAINING PROTEIN"/>
    <property type="match status" value="1"/>
</dbReference>